<gene>
    <name evidence="1" type="ORF">NC992_19310</name>
</gene>
<dbReference type="RefSeq" id="WP_190694859.1">
    <property type="nucleotide sequence ID" value="NZ_JAMPKX010000009.1"/>
</dbReference>
<protein>
    <submittedName>
        <fullName evidence="1">DUF29 domain-containing protein</fullName>
    </submittedName>
</protein>
<dbReference type="PANTHER" id="PTHR34235">
    <property type="entry name" value="SLR1203 PROTEIN-RELATED"/>
    <property type="match status" value="1"/>
</dbReference>
<name>A0ABV0KAU8_9CYAN</name>
<evidence type="ECO:0000313" key="1">
    <source>
        <dbReference type="EMBL" id="MEP0949037.1"/>
    </source>
</evidence>
<dbReference type="Proteomes" id="UP001482513">
    <property type="component" value="Unassembled WGS sequence"/>
</dbReference>
<dbReference type="PANTHER" id="PTHR34235:SF4">
    <property type="entry name" value="SLR0291 PROTEIN"/>
    <property type="match status" value="1"/>
</dbReference>
<organism evidence="1 2">
    <name type="scientific">Leptolyngbya subtilissima DQ-A4</name>
    <dbReference type="NCBI Taxonomy" id="2933933"/>
    <lineage>
        <taxon>Bacteria</taxon>
        <taxon>Bacillati</taxon>
        <taxon>Cyanobacteriota</taxon>
        <taxon>Cyanophyceae</taxon>
        <taxon>Leptolyngbyales</taxon>
        <taxon>Leptolyngbyaceae</taxon>
        <taxon>Leptolyngbya group</taxon>
        <taxon>Leptolyngbya</taxon>
    </lineage>
</organism>
<proteinExistence type="predicted"/>
<evidence type="ECO:0000313" key="2">
    <source>
        <dbReference type="Proteomes" id="UP001482513"/>
    </source>
</evidence>
<keyword evidence="2" id="KW-1185">Reference proteome</keyword>
<dbReference type="Gene3D" id="1.20.1220.20">
    <property type="entry name" value="Uncharcterised protein PF01724"/>
    <property type="match status" value="1"/>
</dbReference>
<accession>A0ABV0KAU8</accession>
<dbReference type="InterPro" id="IPR002636">
    <property type="entry name" value="DUF29"/>
</dbReference>
<dbReference type="Pfam" id="PF01724">
    <property type="entry name" value="DUF29"/>
    <property type="match status" value="1"/>
</dbReference>
<dbReference type="EMBL" id="JAMPKX010000009">
    <property type="protein sequence ID" value="MEP0949037.1"/>
    <property type="molecule type" value="Genomic_DNA"/>
</dbReference>
<sequence>MSTFKINSTPTGQAEAVDNLYAADFYAWTQVQAELLRHQAWSQLDLPNLIEEIESLGKQQRQELRNRLSILIGHLLKWHYQPQGRSRSWLATLRIQRLDIADLLDDNPSLKPYLTEALGKAYLKGIELASGETNLPIRTFPSQCSYSLTEILDAKFFPGEPSELIAEDN</sequence>
<comment type="caution">
    <text evidence="1">The sequence shown here is derived from an EMBL/GenBank/DDBJ whole genome shotgun (WGS) entry which is preliminary data.</text>
</comment>
<reference evidence="1 2" key="1">
    <citation type="submission" date="2022-04" db="EMBL/GenBank/DDBJ databases">
        <title>Positive selection, recombination, and allopatry shape intraspecific diversity of widespread and dominant cyanobacteria.</title>
        <authorList>
            <person name="Wei J."/>
            <person name="Shu W."/>
            <person name="Hu C."/>
        </authorList>
    </citation>
    <scope>NUCLEOTIDE SEQUENCE [LARGE SCALE GENOMIC DNA]</scope>
    <source>
        <strain evidence="1 2">DQ-A4</strain>
    </source>
</reference>